<keyword evidence="1" id="KW-0560">Oxidoreductase</keyword>
<dbReference type="GO" id="GO:0005829">
    <property type="term" value="C:cytosol"/>
    <property type="evidence" value="ECO:0007669"/>
    <property type="project" value="TreeGrafter"/>
</dbReference>
<dbReference type="Pfam" id="PF00296">
    <property type="entry name" value="Bac_luciferase"/>
    <property type="match status" value="1"/>
</dbReference>
<dbReference type="Proteomes" id="UP000184699">
    <property type="component" value="Unassembled WGS sequence"/>
</dbReference>
<dbReference type="EMBL" id="FSRJ01000005">
    <property type="protein sequence ID" value="SIO25509.1"/>
    <property type="molecule type" value="Genomic_DNA"/>
</dbReference>
<evidence type="ECO:0000259" key="3">
    <source>
        <dbReference type="Pfam" id="PF00296"/>
    </source>
</evidence>
<dbReference type="InterPro" id="IPR050766">
    <property type="entry name" value="Bact_Lucif_Oxidored"/>
</dbReference>
<dbReference type="GO" id="GO:0016705">
    <property type="term" value="F:oxidoreductase activity, acting on paired donors, with incorporation or reduction of molecular oxygen"/>
    <property type="evidence" value="ECO:0007669"/>
    <property type="project" value="InterPro"/>
</dbReference>
<keyword evidence="2" id="KW-0503">Monooxygenase</keyword>
<keyword evidence="5" id="KW-1185">Reference proteome</keyword>
<dbReference type="InterPro" id="IPR011251">
    <property type="entry name" value="Luciferase-like_dom"/>
</dbReference>
<dbReference type="PANTHER" id="PTHR30137">
    <property type="entry name" value="LUCIFERASE-LIKE MONOOXYGENASE"/>
    <property type="match status" value="1"/>
</dbReference>
<dbReference type="Gene3D" id="3.20.20.30">
    <property type="entry name" value="Luciferase-like domain"/>
    <property type="match status" value="1"/>
</dbReference>
<dbReference type="InterPro" id="IPR036661">
    <property type="entry name" value="Luciferase-like_sf"/>
</dbReference>
<dbReference type="PANTHER" id="PTHR30137:SF8">
    <property type="entry name" value="BLR5498 PROTEIN"/>
    <property type="match status" value="1"/>
</dbReference>
<sequence>MSERYEFGVDTFGDVTSGADGGLLPHAQVLRNVVEEAVLADRLGLDFFGIGEHHRVDFAVSAPEVVLGTIAGRTERIHLGSAVTVLSSDDPVRVYERFATLDGLSNGRAEVILGRGSFIESFPLFGFELNQYQELFEEKLNLFSALLPQEPVTWSGQLRSSLTDQLVFPPVEHGRLKTWVGVGGSPESVVRAAHYGLPLVLAIIGGSPARFAPLADLYRRALDQFGHPLQPIAIHSPGFIADSDAEALDTLWPHYKVSIDRIGRERGWGAVDRDHFENESGPNGALYAGSPEKVAVKIAEAMRAVGATRFDMKYSNGALPHEAMMRSIELYATEVVPRVRELLAAADAADAELSAVADLGASERAASELAAADRADAAASADQPAD</sequence>
<proteinExistence type="predicted"/>
<reference evidence="5" key="1">
    <citation type="submission" date="2016-11" db="EMBL/GenBank/DDBJ databases">
        <authorList>
            <person name="Varghese N."/>
            <person name="Submissions S."/>
        </authorList>
    </citation>
    <scope>NUCLEOTIDE SEQUENCE [LARGE SCALE GENOMIC DNA]</scope>
    <source>
        <strain evidence="5">DSM 8595</strain>
    </source>
</reference>
<evidence type="ECO:0000313" key="5">
    <source>
        <dbReference type="Proteomes" id="UP000184699"/>
    </source>
</evidence>
<feature type="domain" description="Luciferase-like" evidence="3">
    <location>
        <begin position="21"/>
        <end position="308"/>
    </location>
</feature>
<dbReference type="RefSeq" id="WP_084184119.1">
    <property type="nucleotide sequence ID" value="NZ_FSRJ01000005.1"/>
</dbReference>
<dbReference type="SUPFAM" id="SSF51679">
    <property type="entry name" value="Bacterial luciferase-like"/>
    <property type="match status" value="1"/>
</dbReference>
<evidence type="ECO:0000313" key="4">
    <source>
        <dbReference type="EMBL" id="SIO25509.1"/>
    </source>
</evidence>
<organism evidence="4 5">
    <name type="scientific">Agromyces cerinus subsp. cerinus</name>
    <dbReference type="NCBI Taxonomy" id="232089"/>
    <lineage>
        <taxon>Bacteria</taxon>
        <taxon>Bacillati</taxon>
        <taxon>Actinomycetota</taxon>
        <taxon>Actinomycetes</taxon>
        <taxon>Micrococcales</taxon>
        <taxon>Microbacteriaceae</taxon>
        <taxon>Agromyces</taxon>
    </lineage>
</organism>
<dbReference type="OrthoDB" id="9776438at2"/>
<accession>A0A1N6I0P2</accession>
<protein>
    <submittedName>
        <fullName evidence="4">Probable oxidoreductase, LLM family</fullName>
    </submittedName>
</protein>
<evidence type="ECO:0000256" key="2">
    <source>
        <dbReference type="ARBA" id="ARBA00023033"/>
    </source>
</evidence>
<evidence type="ECO:0000256" key="1">
    <source>
        <dbReference type="ARBA" id="ARBA00023002"/>
    </source>
</evidence>
<dbReference type="NCBIfam" id="TIGR03858">
    <property type="entry name" value="LLM_2I7G"/>
    <property type="match status" value="1"/>
</dbReference>
<dbReference type="GO" id="GO:0004497">
    <property type="term" value="F:monooxygenase activity"/>
    <property type="evidence" value="ECO:0007669"/>
    <property type="project" value="UniProtKB-KW"/>
</dbReference>
<name>A0A1N6I0P2_9MICO</name>
<gene>
    <name evidence="4" type="ORF">SAMN05443544_3540</name>
</gene>
<dbReference type="STRING" id="232089.SAMN05443544_3540"/>
<dbReference type="AlphaFoldDB" id="A0A1N6I0P2"/>
<dbReference type="InterPro" id="IPR022290">
    <property type="entry name" value="LLM_Atu2307-like"/>
</dbReference>